<sequence length="118" mass="13348">MKATQYVLQVWRTMRSFKHILVASILFSMLIVGCSKNSLPSDTSDDGLVIDSISYSLGGDLDKTLVSYNFNIWNKTKKSIIVKIVEPILSDDLRKRLLDKELKNEVNNTSHGNDTNNE</sequence>
<dbReference type="RefSeq" id="WP_068580653.1">
    <property type="nucleotide sequence ID" value="NZ_FTNK01000002.1"/>
</dbReference>
<name>A0ABY1JMM0_9BACL</name>
<gene>
    <name evidence="1" type="ORF">SAMN05421578_102102</name>
</gene>
<protein>
    <submittedName>
        <fullName evidence="1">Uncharacterized protein</fullName>
    </submittedName>
</protein>
<evidence type="ECO:0000313" key="1">
    <source>
        <dbReference type="EMBL" id="SIQ46310.1"/>
    </source>
</evidence>
<keyword evidence="2" id="KW-1185">Reference proteome</keyword>
<accession>A0ABY1JMM0</accession>
<organism evidence="1 2">
    <name type="scientific">Paenibacillus macquariensis</name>
    <dbReference type="NCBI Taxonomy" id="948756"/>
    <lineage>
        <taxon>Bacteria</taxon>
        <taxon>Bacillati</taxon>
        <taxon>Bacillota</taxon>
        <taxon>Bacilli</taxon>
        <taxon>Bacillales</taxon>
        <taxon>Paenibacillaceae</taxon>
        <taxon>Paenibacillus</taxon>
    </lineage>
</organism>
<proteinExistence type="predicted"/>
<evidence type="ECO:0000313" key="2">
    <source>
        <dbReference type="Proteomes" id="UP000186666"/>
    </source>
</evidence>
<reference evidence="1 2" key="1">
    <citation type="submission" date="2017-01" db="EMBL/GenBank/DDBJ databases">
        <authorList>
            <person name="Varghese N."/>
            <person name="Submissions S."/>
        </authorList>
    </citation>
    <scope>NUCLEOTIDE SEQUENCE [LARGE SCALE GENOMIC DNA]</scope>
    <source>
        <strain evidence="1 2">ATCC 23464</strain>
    </source>
</reference>
<dbReference type="PROSITE" id="PS51257">
    <property type="entry name" value="PROKAR_LIPOPROTEIN"/>
    <property type="match status" value="1"/>
</dbReference>
<comment type="caution">
    <text evidence="1">The sequence shown here is derived from an EMBL/GenBank/DDBJ whole genome shotgun (WGS) entry which is preliminary data.</text>
</comment>
<dbReference type="EMBL" id="FTNK01000002">
    <property type="protein sequence ID" value="SIQ46310.1"/>
    <property type="molecule type" value="Genomic_DNA"/>
</dbReference>
<dbReference type="Proteomes" id="UP000186666">
    <property type="component" value="Unassembled WGS sequence"/>
</dbReference>